<dbReference type="AlphaFoldDB" id="A0ABD3GJM5"/>
<evidence type="ECO:0000313" key="1">
    <source>
        <dbReference type="EMBL" id="KAL3678205.1"/>
    </source>
</evidence>
<comment type="caution">
    <text evidence="1">The sequence shown here is derived from an EMBL/GenBank/DDBJ whole genome shotgun (WGS) entry which is preliminary data.</text>
</comment>
<sequence>MISAPSNLSELYDLTRERRAFAMTTLLVYVIEIKAGKVSGSRSRSRYHYLACAHKYPDGCCRRRVGGSISSRSTPNRNISHICGAAGSYEEWHFYVKLGDPSVRACSADSFPRCVVFQEGDQWIGMKANMFSLFPHQEKVEALTRDLKGVWNITLELNMDYRAANPELIVWKVAVKVFWVLAESADTILQTIYDNNILPLQRSGLYGAGGVRRRKTEVMEELRTSSLPVVPAGRDDVVAASNGDNVKPTLIKTPTNTVDLLRPCRRYTPASELKGHENESLMKLSCQQSPPVASDLG</sequence>
<proteinExistence type="predicted"/>
<accession>A0ABD3GJM5</accession>
<dbReference type="Proteomes" id="UP001633002">
    <property type="component" value="Unassembled WGS sequence"/>
</dbReference>
<organism evidence="1 2">
    <name type="scientific">Riccia sorocarpa</name>
    <dbReference type="NCBI Taxonomy" id="122646"/>
    <lineage>
        <taxon>Eukaryota</taxon>
        <taxon>Viridiplantae</taxon>
        <taxon>Streptophyta</taxon>
        <taxon>Embryophyta</taxon>
        <taxon>Marchantiophyta</taxon>
        <taxon>Marchantiopsida</taxon>
        <taxon>Marchantiidae</taxon>
        <taxon>Marchantiales</taxon>
        <taxon>Ricciaceae</taxon>
        <taxon>Riccia</taxon>
    </lineage>
</organism>
<keyword evidence="2" id="KW-1185">Reference proteome</keyword>
<name>A0ABD3GJM5_9MARC</name>
<dbReference type="EMBL" id="JBJQOH010000007">
    <property type="protein sequence ID" value="KAL3678205.1"/>
    <property type="molecule type" value="Genomic_DNA"/>
</dbReference>
<protein>
    <submittedName>
        <fullName evidence="1">Uncharacterized protein</fullName>
    </submittedName>
</protein>
<evidence type="ECO:0000313" key="2">
    <source>
        <dbReference type="Proteomes" id="UP001633002"/>
    </source>
</evidence>
<reference evidence="1 2" key="1">
    <citation type="submission" date="2024-09" db="EMBL/GenBank/DDBJ databases">
        <title>Chromosome-scale assembly of Riccia sorocarpa.</title>
        <authorList>
            <person name="Paukszto L."/>
        </authorList>
    </citation>
    <scope>NUCLEOTIDE SEQUENCE [LARGE SCALE GENOMIC DNA]</scope>
    <source>
        <strain evidence="1">LP-2024</strain>
        <tissue evidence="1">Aerial parts of the thallus</tissue>
    </source>
</reference>
<gene>
    <name evidence="1" type="ORF">R1sor_021161</name>
</gene>